<keyword evidence="2" id="KW-1133">Transmembrane helix</keyword>
<dbReference type="eggNOG" id="ENOG502Z9M5">
    <property type="taxonomic scope" value="Bacteria"/>
</dbReference>
<keyword evidence="2" id="KW-0472">Membrane</keyword>
<dbReference type="KEGG" id="tae:TepiRe1_2078"/>
<dbReference type="STRING" id="1209989.TepRe1_1931"/>
<reference evidence="4" key="1">
    <citation type="journal article" date="2013" name="Genome Announc.">
        <title>First genome sequence of a syntrophic acetate-oxidizing bacterium, Tepidanaerobacter acetatoxydans strain Re1.</title>
        <authorList>
            <person name="Manzoor S."/>
            <person name="Bongcam-Rudloff E."/>
            <person name="Schnurer A."/>
            <person name="Muller B."/>
        </authorList>
    </citation>
    <scope>NUCLEOTIDE SEQUENCE [LARGE SCALE GENOMIC DNA]</scope>
    <source>
        <strain evidence="4">Re1</strain>
    </source>
</reference>
<dbReference type="KEGG" id="tep:TepRe1_1931"/>
<keyword evidence="4" id="KW-1185">Reference proteome</keyword>
<evidence type="ECO:0008006" key="5">
    <source>
        <dbReference type="Google" id="ProtNLM"/>
    </source>
</evidence>
<gene>
    <name evidence="3" type="ordered locus">TEPIRE1_2078</name>
</gene>
<accession>L0S4V6</accession>
<feature type="coiled-coil region" evidence="1">
    <location>
        <begin position="36"/>
        <end position="70"/>
    </location>
</feature>
<dbReference type="OrthoDB" id="2382049at2"/>
<dbReference type="AlphaFoldDB" id="F4LQQ6"/>
<dbReference type="Proteomes" id="UP000010802">
    <property type="component" value="Chromosome"/>
</dbReference>
<accession>F4LQQ6</accession>
<evidence type="ECO:0000313" key="4">
    <source>
        <dbReference type="Proteomes" id="UP000010802"/>
    </source>
</evidence>
<proteinExistence type="predicted"/>
<dbReference type="GO" id="GO:0016020">
    <property type="term" value="C:membrane"/>
    <property type="evidence" value="ECO:0007669"/>
    <property type="project" value="InterPro"/>
</dbReference>
<dbReference type="PATRIC" id="fig|1209989.3.peg.2399"/>
<protein>
    <recommendedName>
        <fullName evidence="5">Copper transporter</fullName>
    </recommendedName>
</protein>
<dbReference type="RefSeq" id="WP_013778981.1">
    <property type="nucleotide sequence ID" value="NC_015519.1"/>
</dbReference>
<evidence type="ECO:0000256" key="2">
    <source>
        <dbReference type="SAM" id="Phobius"/>
    </source>
</evidence>
<feature type="transmembrane region" description="Helical" evidence="2">
    <location>
        <begin position="7"/>
        <end position="27"/>
    </location>
</feature>
<dbReference type="Pfam" id="PF11382">
    <property type="entry name" value="MctB"/>
    <property type="match status" value="1"/>
</dbReference>
<dbReference type="EMBL" id="HF563609">
    <property type="protein sequence ID" value="CCP26903.1"/>
    <property type="molecule type" value="Genomic_DNA"/>
</dbReference>
<organism evidence="3 4">
    <name type="scientific">Tepidanaerobacter acetatoxydans (strain DSM 21804 / JCM 16047 / Re1)</name>
    <dbReference type="NCBI Taxonomy" id="1209989"/>
    <lineage>
        <taxon>Bacteria</taxon>
        <taxon>Bacillati</taxon>
        <taxon>Bacillota</taxon>
        <taxon>Clostridia</taxon>
        <taxon>Thermosediminibacterales</taxon>
        <taxon>Tepidanaerobacteraceae</taxon>
        <taxon>Tepidanaerobacter</taxon>
    </lineage>
</organism>
<sequence>MLINIKYLVITVISIFLALGIGILIGIQVDSQKIIFEQQEITVQKMEDKFDELNRINLDLQNEIKQLSTSNELNKTYIENIFPDYIKNKLSDLHVVTIETTDDYTYTDMRQALKMAGADVTSVTIISEKLLYISDEDQKQLMEHFGISENIVPVILKKIAETAAGKDNADDIAFLIEKGIIYVSGDLQNPADYIVMAGGSHTQDNKHEVIDIPLIREMKKLSLPVVGVEITDVENSYIDIYKKEKLSTIDNVDTIIGQTSLVLVMTGKEGHYGVKKSANSLMPFLSKEEKAGEG</sequence>
<name>F4LQQ6_TEPAE</name>
<dbReference type="GO" id="GO:0055070">
    <property type="term" value="P:copper ion homeostasis"/>
    <property type="evidence" value="ECO:0007669"/>
    <property type="project" value="InterPro"/>
</dbReference>
<keyword evidence="2" id="KW-0812">Transmembrane</keyword>
<dbReference type="InterPro" id="IPR021522">
    <property type="entry name" value="MctB"/>
</dbReference>
<evidence type="ECO:0000256" key="1">
    <source>
        <dbReference type="SAM" id="Coils"/>
    </source>
</evidence>
<keyword evidence="1" id="KW-0175">Coiled coil</keyword>
<evidence type="ECO:0000313" key="3">
    <source>
        <dbReference type="EMBL" id="CCP26903.1"/>
    </source>
</evidence>
<dbReference type="HOGENOM" id="CLU_072020_1_0_9"/>